<accession>A0A9X4IDU2</accession>
<dbReference type="CDD" id="cd09159">
    <property type="entry name" value="PLDc_ybhO_like_2"/>
    <property type="match status" value="1"/>
</dbReference>
<keyword evidence="1" id="KW-0472">Membrane</keyword>
<proteinExistence type="predicted"/>
<dbReference type="InterPro" id="IPR025202">
    <property type="entry name" value="PLD-like_dom"/>
</dbReference>
<feature type="domain" description="PLD phosphodiesterase" evidence="2">
    <location>
        <begin position="307"/>
        <end position="334"/>
    </location>
</feature>
<name>A0A9X4IDU2_9NEIS</name>
<dbReference type="RefSeq" id="WP_274584796.1">
    <property type="nucleotide sequence ID" value="NZ_CP146598.1"/>
</dbReference>
<feature type="domain" description="PLD phosphodiesterase" evidence="2">
    <location>
        <begin position="130"/>
        <end position="157"/>
    </location>
</feature>
<dbReference type="GO" id="GO:0030572">
    <property type="term" value="F:phosphatidyltransferase activity"/>
    <property type="evidence" value="ECO:0007669"/>
    <property type="project" value="UniProtKB-ARBA"/>
</dbReference>
<reference evidence="3" key="1">
    <citation type="submission" date="2022-10" db="EMBL/GenBank/DDBJ databases">
        <authorList>
            <person name="Boutroux M."/>
        </authorList>
    </citation>
    <scope>NUCLEOTIDE SEQUENCE</scope>
    <source>
        <strain evidence="3">51.81</strain>
    </source>
</reference>
<dbReference type="GO" id="GO:0032049">
    <property type="term" value="P:cardiolipin biosynthetic process"/>
    <property type="evidence" value="ECO:0007669"/>
    <property type="project" value="UniProtKB-ARBA"/>
</dbReference>
<dbReference type="Proteomes" id="UP001149607">
    <property type="component" value="Chromosome"/>
</dbReference>
<keyword evidence="1" id="KW-0812">Transmembrane</keyword>
<dbReference type="PROSITE" id="PS50035">
    <property type="entry name" value="PLD"/>
    <property type="match status" value="2"/>
</dbReference>
<feature type="transmembrane region" description="Helical" evidence="1">
    <location>
        <begin position="426"/>
        <end position="446"/>
    </location>
</feature>
<organism evidence="3">
    <name type="scientific">Neisseria leonii</name>
    <dbReference type="NCBI Taxonomy" id="2995413"/>
    <lineage>
        <taxon>Bacteria</taxon>
        <taxon>Pseudomonadati</taxon>
        <taxon>Pseudomonadota</taxon>
        <taxon>Betaproteobacteria</taxon>
        <taxon>Neisseriales</taxon>
        <taxon>Neisseriaceae</taxon>
        <taxon>Neisseria</taxon>
    </lineage>
</organism>
<dbReference type="EMBL" id="JAPQFL010000002">
    <property type="protein sequence ID" value="MDD9327552.1"/>
    <property type="molecule type" value="Genomic_DNA"/>
</dbReference>
<evidence type="ECO:0000259" key="2">
    <source>
        <dbReference type="PROSITE" id="PS50035"/>
    </source>
</evidence>
<dbReference type="Gene3D" id="3.30.870.10">
    <property type="entry name" value="Endonuclease Chain A"/>
    <property type="match status" value="2"/>
</dbReference>
<protein>
    <submittedName>
        <fullName evidence="3">Phosphatidylserine/phosphatidylglycerophosphate/ cardiolipin synthase family protein</fullName>
    </submittedName>
</protein>
<keyword evidence="1" id="KW-1133">Transmembrane helix</keyword>
<dbReference type="EMBL" id="CP146598">
    <property type="protein sequence ID" value="WWY02714.1"/>
    <property type="molecule type" value="Genomic_DNA"/>
</dbReference>
<evidence type="ECO:0000313" key="5">
    <source>
        <dbReference type="Proteomes" id="UP001149607"/>
    </source>
</evidence>
<dbReference type="InterPro" id="IPR001736">
    <property type="entry name" value="PLipase_D/transphosphatidylase"/>
</dbReference>
<evidence type="ECO:0000313" key="3">
    <source>
        <dbReference type="EMBL" id="MDD9327552.1"/>
    </source>
</evidence>
<dbReference type="SMART" id="SM00155">
    <property type="entry name" value="PLDc"/>
    <property type="match status" value="2"/>
</dbReference>
<keyword evidence="5" id="KW-1185">Reference proteome</keyword>
<evidence type="ECO:0000313" key="4">
    <source>
        <dbReference type="EMBL" id="WWY02714.1"/>
    </source>
</evidence>
<gene>
    <name evidence="3" type="ORF">ORY91_000958</name>
    <name evidence="4" type="ORF">V9W64_08410</name>
</gene>
<dbReference type="Pfam" id="PF13091">
    <property type="entry name" value="PLDc_2"/>
    <property type="match status" value="2"/>
</dbReference>
<dbReference type="SUPFAM" id="SSF56024">
    <property type="entry name" value="Phospholipase D/nuclease"/>
    <property type="match status" value="2"/>
</dbReference>
<dbReference type="CDD" id="cd09110">
    <property type="entry name" value="PLDc_CLS_1"/>
    <property type="match status" value="1"/>
</dbReference>
<feature type="transmembrane region" description="Helical" evidence="1">
    <location>
        <begin position="452"/>
        <end position="474"/>
    </location>
</feature>
<evidence type="ECO:0000256" key="1">
    <source>
        <dbReference type="SAM" id="Phobius"/>
    </source>
</evidence>
<dbReference type="PANTHER" id="PTHR21248">
    <property type="entry name" value="CARDIOLIPIN SYNTHASE"/>
    <property type="match status" value="1"/>
</dbReference>
<reference evidence="4" key="2">
    <citation type="submission" date="2024-02" db="EMBL/GenBank/DDBJ databases">
        <title>Neisseria leonii sp. nov.</title>
        <authorList>
            <person name="Boutroux M."/>
            <person name="Favre-Rochex S."/>
            <person name="Gorgette O."/>
            <person name="Touak G."/>
            <person name="Muhle E."/>
            <person name="Chesneau O."/>
            <person name="Clermont D."/>
            <person name="Rahi P."/>
        </authorList>
    </citation>
    <scope>NUCLEOTIDE SEQUENCE</scope>
    <source>
        <strain evidence="4">51.81</strain>
    </source>
</reference>
<dbReference type="AlphaFoldDB" id="A0A9X4IDU2"/>
<dbReference type="PANTHER" id="PTHR21248:SF22">
    <property type="entry name" value="PHOSPHOLIPASE D"/>
    <property type="match status" value="1"/>
</dbReference>
<sequence length="488" mass="53945">MPAFPDTEHRRPLPVIEQIVRRASGARASSGNHIEILLDSTENFPEWEAALRQAQSSICIEMYIFARNAFGRKIRSILLERLRAGVAVVLVYDWLGSLPAHMSGFFRPLKAAGAQVYAYNPLGRASGLGIISRNHRKSIIVDEQTAFVSGLCISSAWAGNPAKGIAVWRDTGLKLRGPVVQDVLDAFADTLAVSGGRLPQAVKCYEAGEGVFAGEATARVLATTPQNINTMRLDLNLIGLARQNLWITDAYFMPTRMYVQALINAAKAGVDVRILVPRTSDIRWIGTVSRTQYRPLLDAGVRVYEWNGTMLHAKSAIIDGEWARVGSTNLNLSSWYANRELDISIEDSGTVYKLERCFLRDLENATEVVLDARQHAALRQEREKIFQNHKALHSGQVKGVVRQVIQLSYAFDATLPGVRPVAPSEAWAYLSIGMAVLLLAVLVWFVPQLVVWPLLLVLLAGGGGTTVQALRQLYTLHRQKSRDRADKV</sequence>